<keyword evidence="2" id="KW-1185">Reference proteome</keyword>
<proteinExistence type="predicted"/>
<dbReference type="Proteomes" id="UP000186922">
    <property type="component" value="Unassembled WGS sequence"/>
</dbReference>
<evidence type="ECO:0000313" key="1">
    <source>
        <dbReference type="EMBL" id="GAV07606.1"/>
    </source>
</evidence>
<gene>
    <name evidence="1" type="primary">RvY_17423-1</name>
    <name evidence="1" type="synonym">RvY_17423.1</name>
    <name evidence="1" type="ORF">RvY_17423</name>
</gene>
<dbReference type="EMBL" id="BDGG01000015">
    <property type="protein sequence ID" value="GAV07606.1"/>
    <property type="molecule type" value="Genomic_DNA"/>
</dbReference>
<sequence>MGITKRFTRSKEDRNIKHDFTYSCIHRHQQIPLLSGVQLVGRLRHTIIRIIPVPVLQHFDGTERVVHIFCETGSKDAEWKRAVVKQVHKRANQIHVGLVEYGFETVVIGEEKGKSILEDHYSKSERRRVFFACRFVLDGVDPTMLAEGFPAYNLLKDSVQGVEAVVRCSRREGRTAFGRMWIRPEDELYDLAAEIKKLSGSSK</sequence>
<reference evidence="1 2" key="1">
    <citation type="journal article" date="2016" name="Nat. Commun.">
        <title>Extremotolerant tardigrade genome and improved radiotolerance of human cultured cells by tardigrade-unique protein.</title>
        <authorList>
            <person name="Hashimoto T."/>
            <person name="Horikawa D.D."/>
            <person name="Saito Y."/>
            <person name="Kuwahara H."/>
            <person name="Kozuka-Hata H."/>
            <person name="Shin-I T."/>
            <person name="Minakuchi Y."/>
            <person name="Ohishi K."/>
            <person name="Motoyama A."/>
            <person name="Aizu T."/>
            <person name="Enomoto A."/>
            <person name="Kondo K."/>
            <person name="Tanaka S."/>
            <person name="Hara Y."/>
            <person name="Koshikawa S."/>
            <person name="Sagara H."/>
            <person name="Miura T."/>
            <person name="Yokobori S."/>
            <person name="Miyagawa K."/>
            <person name="Suzuki Y."/>
            <person name="Kubo T."/>
            <person name="Oyama M."/>
            <person name="Kohara Y."/>
            <person name="Fujiyama A."/>
            <person name="Arakawa K."/>
            <person name="Katayama T."/>
            <person name="Toyoda A."/>
            <person name="Kunieda T."/>
        </authorList>
    </citation>
    <scope>NUCLEOTIDE SEQUENCE [LARGE SCALE GENOMIC DNA]</scope>
    <source>
        <strain evidence="1 2">YOKOZUNA-1</strain>
    </source>
</reference>
<organism evidence="1 2">
    <name type="scientific">Ramazzottius varieornatus</name>
    <name type="common">Water bear</name>
    <name type="synonym">Tardigrade</name>
    <dbReference type="NCBI Taxonomy" id="947166"/>
    <lineage>
        <taxon>Eukaryota</taxon>
        <taxon>Metazoa</taxon>
        <taxon>Ecdysozoa</taxon>
        <taxon>Tardigrada</taxon>
        <taxon>Eutardigrada</taxon>
        <taxon>Parachela</taxon>
        <taxon>Hypsibioidea</taxon>
        <taxon>Ramazzottiidae</taxon>
        <taxon>Ramazzottius</taxon>
    </lineage>
</organism>
<comment type="caution">
    <text evidence="1">The sequence shown here is derived from an EMBL/GenBank/DDBJ whole genome shotgun (WGS) entry which is preliminary data.</text>
</comment>
<name>A0A1D1W2X5_RAMVA</name>
<evidence type="ECO:0000313" key="2">
    <source>
        <dbReference type="Proteomes" id="UP000186922"/>
    </source>
</evidence>
<accession>A0A1D1W2X5</accession>
<dbReference type="AlphaFoldDB" id="A0A1D1W2X5"/>
<protein>
    <submittedName>
        <fullName evidence="1">Uncharacterized protein</fullName>
    </submittedName>
</protein>